<dbReference type="Gene3D" id="3.40.50.720">
    <property type="entry name" value="NAD(P)-binding Rossmann-like Domain"/>
    <property type="match status" value="1"/>
</dbReference>
<dbReference type="EMBL" id="CAJNDS010002145">
    <property type="protein sequence ID" value="CAE7350004.1"/>
    <property type="molecule type" value="Genomic_DNA"/>
</dbReference>
<evidence type="ECO:0000256" key="5">
    <source>
        <dbReference type="SAM" id="MobiDB-lite"/>
    </source>
</evidence>
<dbReference type="InterPro" id="IPR029058">
    <property type="entry name" value="AB_hydrolase_fold"/>
</dbReference>
<dbReference type="InterPro" id="IPR036736">
    <property type="entry name" value="ACP-like_sf"/>
</dbReference>
<dbReference type="Pfam" id="PF08659">
    <property type="entry name" value="KR"/>
    <property type="match status" value="1"/>
</dbReference>
<keyword evidence="2" id="KW-0597">Phosphoprotein</keyword>
<name>A0A812PW67_9DINO</name>
<dbReference type="SMART" id="SM00369">
    <property type="entry name" value="LRR_TYP"/>
    <property type="match status" value="7"/>
</dbReference>
<accession>A0A812PW67</accession>
<evidence type="ECO:0000256" key="4">
    <source>
        <dbReference type="ARBA" id="ARBA00022737"/>
    </source>
</evidence>
<dbReference type="Gene3D" id="3.80.10.10">
    <property type="entry name" value="Ribonuclease Inhibitor"/>
    <property type="match status" value="3"/>
</dbReference>
<dbReference type="SMART" id="SM00822">
    <property type="entry name" value="PKS_KR"/>
    <property type="match status" value="1"/>
</dbReference>
<dbReference type="Gene3D" id="1.10.1200.10">
    <property type="entry name" value="ACP-like"/>
    <property type="match status" value="1"/>
</dbReference>
<dbReference type="InterPro" id="IPR036291">
    <property type="entry name" value="NAD(P)-bd_dom_sf"/>
</dbReference>
<dbReference type="OrthoDB" id="277458at2759"/>
<evidence type="ECO:0000259" key="6">
    <source>
        <dbReference type="PROSITE" id="PS50075"/>
    </source>
</evidence>
<dbReference type="InterPro" id="IPR050216">
    <property type="entry name" value="LRR_domain-containing"/>
</dbReference>
<keyword evidence="1" id="KW-0596">Phosphopantetheine</keyword>
<dbReference type="SUPFAM" id="SSF51735">
    <property type="entry name" value="NAD(P)-binding Rossmann-fold domains"/>
    <property type="match status" value="1"/>
</dbReference>
<dbReference type="InterPro" id="IPR009081">
    <property type="entry name" value="PP-bd_ACP"/>
</dbReference>
<dbReference type="PANTHER" id="PTHR48051">
    <property type="match status" value="1"/>
</dbReference>
<reference evidence="7" key="1">
    <citation type="submission" date="2021-02" db="EMBL/GenBank/DDBJ databases">
        <authorList>
            <person name="Dougan E. K."/>
            <person name="Rhodes N."/>
            <person name="Thang M."/>
            <person name="Chan C."/>
        </authorList>
    </citation>
    <scope>NUCLEOTIDE SEQUENCE</scope>
</reference>
<feature type="region of interest" description="Disordered" evidence="5">
    <location>
        <begin position="146"/>
        <end position="167"/>
    </location>
</feature>
<protein>
    <submittedName>
        <fullName evidence="7">Erbin protein</fullName>
    </submittedName>
</protein>
<dbReference type="InterPro" id="IPR013968">
    <property type="entry name" value="PKS_KR"/>
</dbReference>
<dbReference type="PANTHER" id="PTHR48051:SF1">
    <property type="entry name" value="RAS SUPPRESSOR PROTEIN 1"/>
    <property type="match status" value="1"/>
</dbReference>
<evidence type="ECO:0000256" key="2">
    <source>
        <dbReference type="ARBA" id="ARBA00022553"/>
    </source>
</evidence>
<sequence>MADELEAALELASEVTPASAVALSLRQERGKGETVTSATIEDQPQLLLCFTPARTSASQEARLVKALSGHLAVTLGITPRLEPLPAGQILRSFAGRPFKVVERETFADSASPHAAGCQDLRFPTQSPEELLPSEWAFEEDFKPYRLNPNNEVNEEEEDALEERMEGVEHNQPLLQDPQSPQPSGKESLALVLGNMNEGNEGNEGTAFSARLATAVCARLSVEGWVAHAVDLEEAVEAVEVVHHREGPNGGQDAPTLLVHLLQTDAWPGEANDVVSLVQILQAWGVGPRSGPQEASALRSLHVLCVSTGRCARLCGASSDPHKHLLTGVLLSAAAELPLRVCHVDVAPSIAETEHALQESSPSLKLAELLAPISKGLVTEMGFPAELLVDADGNHLARRLRPITLEVSQAAHAALEPRTVLMAGGAGGVGALWAQFLKAETLILLGRSHPAGKPRKTLDQLRHVASQVLYIPVDVSDRRLLWTALQNCPVKDVDFACSLCESFVSSPLRDLDSTSMDGPLRKLRGAENVVSVLASLSQGRKAKKQLPVLFTSTAVSVNGAAQLAQYAAGARALEAFCARERCRHRNVCDVRCVALSAWDGVGITEKFPLLATAAPAAGLKVLSAQMGVLALEAVFQRFTAPRYGVLTVGIDGCHPRFASLTGGKLGSSPAVSTASIQGCIEMVQAAVRKVLGRDAQLGDSFVEIGLDSMSSMSLHAAICESVGAPSLPTSIFYDHPTVLSVAKLVHKQARATADQLGADAAMDDHTDDSLLSLESLATGMESIEARQSYYLSLAREAFLQKDFQEVRRQCQQCWSQGPVIGLVQVAVLRLETEACEGLGLFDEWQHAAEATVRVCEETFGRDHPETSIATVKLFQHGFHGFTEHSEAKMLSNLSQPPGTSAFLREVQATMLDRHSRFMAAIAWVEAAGYATRLMTQSATTATWRGAEAFSERLQTLNLDGQKLGKLGQDGQGLALGALGQLLALETLMLRRNQLTEVPLELGQLVRLRELWLTQNNLSELPSSLAYLSRLQVLALERNRFARLPSCISKMRRLLQLGLDEQETPMKELGTVPAAVLSILRGRGCQAALPLLAWEREKHEKPNLNTVFWANNGLSTVPQLHAFSQSLRLLDLAHNQITTIGDEIFELCNLRDLSLAGNFLQQLPSSIGKMRSLQQLWLHGNDLCQLPEELGDLEALAILELHHNRLESLPMSFSKLLKLNWLFAHGNLLTDARLVKVLSLLPRIKIVGLGSNLLPLKDLDFRKLGRASFGLAWNPGVEANQFTEALTTTDLHWDRMDQESLSDILVITFSAQGAPVAQGQAEVRSLRDSFLRVDALYVCDPANAWFMQDPSRQWRGLPYFHQKIAEIATQYRRVFAWGGSMGGSAALLFASLANRVHAFSPQVDLVYTWPSFATCSVRDSFRQRVQESVRSCRGHVHVHVGAENHTDNRHAAALPACTSIHLHETANHNTMKHLKLRRKLLPLLKFEVVDLLLEIAENRR</sequence>
<evidence type="ECO:0000256" key="1">
    <source>
        <dbReference type="ARBA" id="ARBA00022450"/>
    </source>
</evidence>
<dbReference type="GO" id="GO:0031177">
    <property type="term" value="F:phosphopantetheine binding"/>
    <property type="evidence" value="ECO:0007669"/>
    <property type="project" value="InterPro"/>
</dbReference>
<gene>
    <name evidence="7" type="primary">Erbin</name>
    <name evidence="7" type="ORF">SNAT2548_LOCUS18403</name>
</gene>
<feature type="domain" description="Carrier" evidence="6">
    <location>
        <begin position="673"/>
        <end position="748"/>
    </location>
</feature>
<evidence type="ECO:0000256" key="3">
    <source>
        <dbReference type="ARBA" id="ARBA00022614"/>
    </source>
</evidence>
<dbReference type="InterPro" id="IPR020806">
    <property type="entry name" value="PKS_PP-bd"/>
</dbReference>
<dbReference type="SUPFAM" id="SSF47336">
    <property type="entry name" value="ACP-like"/>
    <property type="match status" value="1"/>
</dbReference>
<dbReference type="SMART" id="SM00823">
    <property type="entry name" value="PKS_PP"/>
    <property type="match status" value="1"/>
</dbReference>
<evidence type="ECO:0000313" key="7">
    <source>
        <dbReference type="EMBL" id="CAE7350004.1"/>
    </source>
</evidence>
<keyword evidence="3" id="KW-0433">Leucine-rich repeat</keyword>
<dbReference type="SUPFAM" id="SSF52058">
    <property type="entry name" value="L domain-like"/>
    <property type="match status" value="1"/>
</dbReference>
<dbReference type="InterPro" id="IPR003591">
    <property type="entry name" value="Leu-rich_rpt_typical-subtyp"/>
</dbReference>
<evidence type="ECO:0000313" key="8">
    <source>
        <dbReference type="Proteomes" id="UP000604046"/>
    </source>
</evidence>
<dbReference type="PROSITE" id="PS50075">
    <property type="entry name" value="CARRIER"/>
    <property type="match status" value="1"/>
</dbReference>
<keyword evidence="8" id="KW-1185">Reference proteome</keyword>
<dbReference type="GO" id="GO:0005737">
    <property type="term" value="C:cytoplasm"/>
    <property type="evidence" value="ECO:0007669"/>
    <property type="project" value="TreeGrafter"/>
</dbReference>
<dbReference type="Pfam" id="PF00550">
    <property type="entry name" value="PP-binding"/>
    <property type="match status" value="1"/>
</dbReference>
<organism evidence="7 8">
    <name type="scientific">Symbiodinium natans</name>
    <dbReference type="NCBI Taxonomy" id="878477"/>
    <lineage>
        <taxon>Eukaryota</taxon>
        <taxon>Sar</taxon>
        <taxon>Alveolata</taxon>
        <taxon>Dinophyceae</taxon>
        <taxon>Suessiales</taxon>
        <taxon>Symbiodiniaceae</taxon>
        <taxon>Symbiodinium</taxon>
    </lineage>
</organism>
<dbReference type="InterPro" id="IPR032675">
    <property type="entry name" value="LRR_dom_sf"/>
</dbReference>
<dbReference type="InterPro" id="IPR057326">
    <property type="entry name" value="KR_dom"/>
</dbReference>
<proteinExistence type="predicted"/>
<dbReference type="PROSITE" id="PS51450">
    <property type="entry name" value="LRR"/>
    <property type="match status" value="2"/>
</dbReference>
<dbReference type="Pfam" id="PF13855">
    <property type="entry name" value="LRR_8"/>
    <property type="match status" value="1"/>
</dbReference>
<dbReference type="SUPFAM" id="SSF53474">
    <property type="entry name" value="alpha/beta-Hydrolases"/>
    <property type="match status" value="1"/>
</dbReference>
<dbReference type="Proteomes" id="UP000604046">
    <property type="component" value="Unassembled WGS sequence"/>
</dbReference>
<comment type="caution">
    <text evidence="7">The sequence shown here is derived from an EMBL/GenBank/DDBJ whole genome shotgun (WGS) entry which is preliminary data.</text>
</comment>
<keyword evidence="4" id="KW-0677">Repeat</keyword>
<dbReference type="InterPro" id="IPR001611">
    <property type="entry name" value="Leu-rich_rpt"/>
</dbReference>